<sequence length="151" mass="17569">MTDEQIREYFEKVDKNINESGYHLTNVFATAETPSFCYSTGIFKSFNIPEIFISSLPPGLCSEIIENYVEAFKESKEAKRNQRLDFLTERFPVYLIDVPVPSLKEYVLSSIKIYGDEEYKYLQVIYPDTKGNFPNDAGYDYDQEIMGEFNN</sequence>
<dbReference type="InterPro" id="IPR025358">
    <property type="entry name" value="DUF4262"/>
</dbReference>
<organism evidence="1 2">
    <name type="scientific">Rufibacter hautae</name>
    <dbReference type="NCBI Taxonomy" id="2595005"/>
    <lineage>
        <taxon>Bacteria</taxon>
        <taxon>Pseudomonadati</taxon>
        <taxon>Bacteroidota</taxon>
        <taxon>Cytophagia</taxon>
        <taxon>Cytophagales</taxon>
        <taxon>Hymenobacteraceae</taxon>
        <taxon>Rufibacter</taxon>
    </lineage>
</organism>
<reference evidence="1 2" key="1">
    <citation type="submission" date="2019-07" db="EMBL/GenBank/DDBJ databases">
        <title>Rufibacter sp. nov., isolated from lake sediment.</title>
        <authorList>
            <person name="Qu J.-H."/>
        </authorList>
    </citation>
    <scope>NUCLEOTIDE SEQUENCE [LARGE SCALE GENOMIC DNA]</scope>
    <source>
        <strain evidence="1 2">NBS58-1</strain>
    </source>
</reference>
<evidence type="ECO:0000313" key="1">
    <source>
        <dbReference type="EMBL" id="KAA3437183.1"/>
    </source>
</evidence>
<proteinExistence type="predicted"/>
<dbReference type="Proteomes" id="UP000324133">
    <property type="component" value="Unassembled WGS sequence"/>
</dbReference>
<keyword evidence="2" id="KW-1185">Reference proteome</keyword>
<name>A0A5B6TDJ1_9BACT</name>
<protein>
    <submittedName>
        <fullName evidence="1">DUF4262 domain-containing protein</fullName>
    </submittedName>
</protein>
<gene>
    <name evidence="1" type="ORF">FOA19_18395</name>
</gene>
<dbReference type="Pfam" id="PF14081">
    <property type="entry name" value="DUF4262"/>
    <property type="match status" value="1"/>
</dbReference>
<dbReference type="EMBL" id="VKKY01000003">
    <property type="protein sequence ID" value="KAA3437183.1"/>
    <property type="molecule type" value="Genomic_DNA"/>
</dbReference>
<dbReference type="OrthoDB" id="9793188at2"/>
<accession>A0A5B6TDJ1</accession>
<evidence type="ECO:0000313" key="2">
    <source>
        <dbReference type="Proteomes" id="UP000324133"/>
    </source>
</evidence>
<dbReference type="AlphaFoldDB" id="A0A5B6TDJ1"/>
<comment type="caution">
    <text evidence="1">The sequence shown here is derived from an EMBL/GenBank/DDBJ whole genome shotgun (WGS) entry which is preliminary data.</text>
</comment>